<organism evidence="3 4">
    <name type="scientific">Novosphingobium beihaiensis</name>
    <dbReference type="NCBI Taxonomy" id="2930389"/>
    <lineage>
        <taxon>Bacteria</taxon>
        <taxon>Pseudomonadati</taxon>
        <taxon>Pseudomonadota</taxon>
        <taxon>Alphaproteobacteria</taxon>
        <taxon>Sphingomonadales</taxon>
        <taxon>Sphingomonadaceae</taxon>
        <taxon>Novosphingobium</taxon>
    </lineage>
</organism>
<feature type="region of interest" description="Disordered" evidence="1">
    <location>
        <begin position="64"/>
        <end position="85"/>
    </location>
</feature>
<evidence type="ECO:0000313" key="4">
    <source>
        <dbReference type="Proteomes" id="UP001202281"/>
    </source>
</evidence>
<dbReference type="Proteomes" id="UP001202281">
    <property type="component" value="Unassembled WGS sequence"/>
</dbReference>
<feature type="transmembrane region" description="Helical" evidence="2">
    <location>
        <begin position="366"/>
        <end position="388"/>
    </location>
</feature>
<keyword evidence="4" id="KW-1185">Reference proteome</keyword>
<feature type="compositionally biased region" description="Polar residues" evidence="1">
    <location>
        <begin position="14"/>
        <end position="23"/>
    </location>
</feature>
<feature type="transmembrane region" description="Helical" evidence="2">
    <location>
        <begin position="230"/>
        <end position="256"/>
    </location>
</feature>
<evidence type="ECO:0000313" key="3">
    <source>
        <dbReference type="EMBL" id="MCJ2188736.1"/>
    </source>
</evidence>
<protein>
    <recommendedName>
        <fullName evidence="5">Dolichyl-phosphate-mannose-protein mannosyltransferase</fullName>
    </recommendedName>
</protein>
<feature type="transmembrane region" description="Helical" evidence="2">
    <location>
        <begin position="201"/>
        <end position="218"/>
    </location>
</feature>
<name>A0ABT0BUJ7_9SPHN</name>
<feature type="transmembrane region" description="Helical" evidence="2">
    <location>
        <begin position="262"/>
        <end position="283"/>
    </location>
</feature>
<evidence type="ECO:0000256" key="2">
    <source>
        <dbReference type="SAM" id="Phobius"/>
    </source>
</evidence>
<keyword evidence="2" id="KW-0472">Membrane</keyword>
<evidence type="ECO:0008006" key="5">
    <source>
        <dbReference type="Google" id="ProtNLM"/>
    </source>
</evidence>
<feature type="transmembrane region" description="Helical" evidence="2">
    <location>
        <begin position="343"/>
        <end position="360"/>
    </location>
</feature>
<keyword evidence="2" id="KW-1133">Transmembrane helix</keyword>
<comment type="caution">
    <text evidence="3">The sequence shown here is derived from an EMBL/GenBank/DDBJ whole genome shotgun (WGS) entry which is preliminary data.</text>
</comment>
<dbReference type="RefSeq" id="WP_243923624.1">
    <property type="nucleotide sequence ID" value="NZ_JALHLG010000044.1"/>
</dbReference>
<feature type="region of interest" description="Disordered" evidence="1">
    <location>
        <begin position="1"/>
        <end position="24"/>
    </location>
</feature>
<feature type="transmembrane region" description="Helical" evidence="2">
    <location>
        <begin position="175"/>
        <end position="195"/>
    </location>
</feature>
<proteinExistence type="predicted"/>
<gene>
    <name evidence="3" type="ORF">MTR66_18185</name>
</gene>
<feature type="transmembrane region" description="Helical" evidence="2">
    <location>
        <begin position="318"/>
        <end position="336"/>
    </location>
</feature>
<accession>A0ABT0BUJ7</accession>
<sequence length="406" mass="43368">MGVHVLESPELTPGNENPNQAPLTPSGAGNRFACWSPHLARAVLAILVLLLLASALVPIAKPGSRSPWSGPVEGPVSTASKAGAPDEPYDEDIALYEVAIERIAHGENYYDFIVPEQRSRDYPVNPGLAVRLPTLAYLDAWLGTPGQIAAALALMLGIVAAWWRRFGEEGVSPRARRIATALVFVGASLGLNRHYFPLHELWAGGLIALSFGLHRIGVNGQGGRWTGAFCAAALALAIREHALPFVLLMAAAALWYRNWKEAAAWSALAAVFLAALAVHLSLVARDVLPTDPHSAPWLVMRGLSGWLGNVVQSSNLRWLPHFLAGPAVILMTFGWLGMKGRGGLFGFLLSAGYGVAFMLAGRWDNFYWGAMIAPAMFAGIVFAPRALAELTAAAGLRRRVPAAAVN</sequence>
<evidence type="ECO:0000256" key="1">
    <source>
        <dbReference type="SAM" id="MobiDB-lite"/>
    </source>
</evidence>
<dbReference type="EMBL" id="JALHLG010000044">
    <property type="protein sequence ID" value="MCJ2188736.1"/>
    <property type="molecule type" value="Genomic_DNA"/>
</dbReference>
<reference evidence="3 4" key="1">
    <citation type="submission" date="2022-04" db="EMBL/GenBank/DDBJ databases">
        <title>Identification of a novel bacterium isolated from mangrove sediments.</title>
        <authorList>
            <person name="Pan X."/>
        </authorList>
    </citation>
    <scope>NUCLEOTIDE SEQUENCE [LARGE SCALE GENOMIC DNA]</scope>
    <source>
        <strain evidence="3 4">B2638</strain>
    </source>
</reference>
<feature type="transmembrane region" description="Helical" evidence="2">
    <location>
        <begin position="140"/>
        <end position="163"/>
    </location>
</feature>
<feature type="transmembrane region" description="Helical" evidence="2">
    <location>
        <begin position="39"/>
        <end position="60"/>
    </location>
</feature>
<keyword evidence="2" id="KW-0812">Transmembrane</keyword>